<comment type="caution">
    <text evidence="3">The sequence shown here is derived from an EMBL/GenBank/DDBJ whole genome shotgun (WGS) entry which is preliminary data.</text>
</comment>
<organism evidence="3 4">
    <name type="scientific">Brachionus calyciflorus</name>
    <dbReference type="NCBI Taxonomy" id="104777"/>
    <lineage>
        <taxon>Eukaryota</taxon>
        <taxon>Metazoa</taxon>
        <taxon>Spiralia</taxon>
        <taxon>Gnathifera</taxon>
        <taxon>Rotifera</taxon>
        <taxon>Eurotatoria</taxon>
        <taxon>Monogononta</taxon>
        <taxon>Pseudotrocha</taxon>
        <taxon>Ploima</taxon>
        <taxon>Brachionidae</taxon>
        <taxon>Brachionus</taxon>
    </lineage>
</organism>
<accession>A0A813MH36</accession>
<name>A0A813MH36_9BILA</name>
<sequence>MSFDSTNTGIKNNLVNEIARKFETIARSNSSDSSNSSSGLNQISRNRRNDSNESLKSDKKIASNTIAFQQGKKMSYFTLKKAEDQYTSHSEKNLNELENDEINFTIKSTDTNKQSTIKRKNGLELFNLQANHQNDNSDDESLKLKNEVEILREQLNAVNNDLTNFKKKYQEFQLEMESNEKVRSQQVEKLKKKVDFLLKLSFSNSLSQSYDDDQELSEHIIKF</sequence>
<dbReference type="Proteomes" id="UP000663879">
    <property type="component" value="Unassembled WGS sequence"/>
</dbReference>
<feature type="region of interest" description="Disordered" evidence="2">
    <location>
        <begin position="26"/>
        <end position="58"/>
    </location>
</feature>
<feature type="compositionally biased region" description="Basic and acidic residues" evidence="2">
    <location>
        <begin position="47"/>
        <end position="58"/>
    </location>
</feature>
<dbReference type="AlphaFoldDB" id="A0A813MH36"/>
<feature type="compositionally biased region" description="Low complexity" evidence="2">
    <location>
        <begin position="28"/>
        <end position="38"/>
    </location>
</feature>
<dbReference type="EMBL" id="CAJNOC010000179">
    <property type="protein sequence ID" value="CAF0723367.1"/>
    <property type="molecule type" value="Genomic_DNA"/>
</dbReference>
<keyword evidence="4" id="KW-1185">Reference proteome</keyword>
<dbReference type="OrthoDB" id="10503308at2759"/>
<gene>
    <name evidence="3" type="ORF">OXX778_LOCUS2324</name>
</gene>
<evidence type="ECO:0000313" key="4">
    <source>
        <dbReference type="Proteomes" id="UP000663879"/>
    </source>
</evidence>
<evidence type="ECO:0000256" key="1">
    <source>
        <dbReference type="SAM" id="Coils"/>
    </source>
</evidence>
<feature type="coiled-coil region" evidence="1">
    <location>
        <begin position="134"/>
        <end position="175"/>
    </location>
</feature>
<evidence type="ECO:0000256" key="2">
    <source>
        <dbReference type="SAM" id="MobiDB-lite"/>
    </source>
</evidence>
<evidence type="ECO:0000313" key="3">
    <source>
        <dbReference type="EMBL" id="CAF0723367.1"/>
    </source>
</evidence>
<proteinExistence type="predicted"/>
<protein>
    <submittedName>
        <fullName evidence="3">Uncharacterized protein</fullName>
    </submittedName>
</protein>
<keyword evidence="1" id="KW-0175">Coiled coil</keyword>
<reference evidence="3" key="1">
    <citation type="submission" date="2021-02" db="EMBL/GenBank/DDBJ databases">
        <authorList>
            <person name="Nowell W R."/>
        </authorList>
    </citation>
    <scope>NUCLEOTIDE SEQUENCE</scope>
    <source>
        <strain evidence="3">Ploen Becks lab</strain>
    </source>
</reference>